<sequence length="337" mass="38211">MKKLLIFMVFVSVFAQETTHEVKIGDTLWDIAGWYYQDPFLWPYIWRANLTKIEDPHWIYPEQQLVIPPSPEEGITVQPKPEYEYGYEEMPAVIPQPKKPAAEMVSAVVPEERVFTEEIIHRAGFIVEEDIPYWGKIVGTEPIGDKNITTFKKVYINRVEDVQVGDVLTIYRPGKNLKDPATGEGLGKEIIILGKAEIEAVGEEGCRCKVVASYDIIRKGDFVTPYEPILAPENVELIETDKEIEGYIVEVKDPNMITSPHVFVYVDQGEEAGIAVGDVFEIYQEKKVGGVKQPDLTVGKVQIISVFRKASIGLLLQERQTLKVKRGERCRLAMEAR</sequence>
<proteinExistence type="predicted"/>
<dbReference type="PANTHER" id="PTHR34700:SF4">
    <property type="entry name" value="PHAGE-LIKE ELEMENT PBSX PROTEIN XKDP"/>
    <property type="match status" value="1"/>
</dbReference>
<name>A0A9C9K094_UNCW3</name>
<dbReference type="Proteomes" id="UP000885826">
    <property type="component" value="Unassembled WGS sequence"/>
</dbReference>
<evidence type="ECO:0000313" key="2">
    <source>
        <dbReference type="EMBL" id="HEC78761.1"/>
    </source>
</evidence>
<gene>
    <name evidence="2" type="ORF">ENI34_06425</name>
</gene>
<evidence type="ECO:0000313" key="3">
    <source>
        <dbReference type="Proteomes" id="UP000885826"/>
    </source>
</evidence>
<organism evidence="2 3">
    <name type="scientific">candidate division WOR-3 bacterium</name>
    <dbReference type="NCBI Taxonomy" id="2052148"/>
    <lineage>
        <taxon>Bacteria</taxon>
        <taxon>Bacteria division WOR-3</taxon>
    </lineage>
</organism>
<comment type="caution">
    <text evidence="2">The sequence shown here is derived from an EMBL/GenBank/DDBJ whole genome shotgun (WGS) entry which is preliminary data.</text>
</comment>
<dbReference type="Pfam" id="PF01476">
    <property type="entry name" value="LysM"/>
    <property type="match status" value="1"/>
</dbReference>
<accession>A0A9C9K094</accession>
<dbReference type="CDD" id="cd00118">
    <property type="entry name" value="LysM"/>
    <property type="match status" value="1"/>
</dbReference>
<dbReference type="Gene3D" id="3.10.350.10">
    <property type="entry name" value="LysM domain"/>
    <property type="match status" value="1"/>
</dbReference>
<dbReference type="InterPro" id="IPR036779">
    <property type="entry name" value="LysM_dom_sf"/>
</dbReference>
<dbReference type="InterPro" id="IPR018392">
    <property type="entry name" value="LysM"/>
</dbReference>
<evidence type="ECO:0000259" key="1">
    <source>
        <dbReference type="PROSITE" id="PS51782"/>
    </source>
</evidence>
<dbReference type="SUPFAM" id="SSF54106">
    <property type="entry name" value="LysM domain"/>
    <property type="match status" value="1"/>
</dbReference>
<protein>
    <submittedName>
        <fullName evidence="2">LysM peptidoglycan-binding domain-containing protein</fullName>
    </submittedName>
</protein>
<dbReference type="PANTHER" id="PTHR34700">
    <property type="entry name" value="POTASSIUM BINDING PROTEIN KBP"/>
    <property type="match status" value="1"/>
</dbReference>
<reference evidence="2" key="1">
    <citation type="journal article" date="2020" name="mSystems">
        <title>Genome- and Community-Level Interaction Insights into Carbon Utilization and Element Cycling Functions of Hydrothermarchaeota in Hydrothermal Sediment.</title>
        <authorList>
            <person name="Zhou Z."/>
            <person name="Liu Y."/>
            <person name="Xu W."/>
            <person name="Pan J."/>
            <person name="Luo Z.H."/>
            <person name="Li M."/>
        </authorList>
    </citation>
    <scope>NUCLEOTIDE SEQUENCE</scope>
    <source>
        <strain evidence="2">HyVt-388</strain>
    </source>
</reference>
<dbReference type="AlphaFoldDB" id="A0A9C9K094"/>
<dbReference type="InterPro" id="IPR052196">
    <property type="entry name" value="Bact_Kbp"/>
</dbReference>
<dbReference type="EMBL" id="DRIG01000067">
    <property type="protein sequence ID" value="HEC78761.1"/>
    <property type="molecule type" value="Genomic_DNA"/>
</dbReference>
<feature type="domain" description="LysM" evidence="1">
    <location>
        <begin position="18"/>
        <end position="67"/>
    </location>
</feature>
<dbReference type="PROSITE" id="PS51782">
    <property type="entry name" value="LYSM"/>
    <property type="match status" value="1"/>
</dbReference>